<dbReference type="Proteomes" id="UP001597493">
    <property type="component" value="Unassembled WGS sequence"/>
</dbReference>
<keyword evidence="1" id="KW-1133">Transmembrane helix</keyword>
<organism evidence="3 4">
    <name type="scientific">Paenibacillus thailandensis</name>
    <dbReference type="NCBI Taxonomy" id="393250"/>
    <lineage>
        <taxon>Bacteria</taxon>
        <taxon>Bacillati</taxon>
        <taxon>Bacillota</taxon>
        <taxon>Bacilli</taxon>
        <taxon>Bacillales</taxon>
        <taxon>Paenibacillaceae</taxon>
        <taxon>Paenibacillus</taxon>
    </lineage>
</organism>
<feature type="domain" description="YdbS-like PH" evidence="2">
    <location>
        <begin position="67"/>
        <end position="143"/>
    </location>
</feature>
<evidence type="ECO:0000313" key="3">
    <source>
        <dbReference type="EMBL" id="MFD2661840.1"/>
    </source>
</evidence>
<dbReference type="PANTHER" id="PTHR34473:SF2">
    <property type="entry name" value="UPF0699 TRANSMEMBRANE PROTEIN YDBT"/>
    <property type="match status" value="1"/>
</dbReference>
<accession>A0ABW5R0B5</accession>
<evidence type="ECO:0000259" key="2">
    <source>
        <dbReference type="Pfam" id="PF03703"/>
    </source>
</evidence>
<gene>
    <name evidence="3" type="ORF">ACFSW5_16415</name>
</gene>
<dbReference type="EMBL" id="JBHUMY010000018">
    <property type="protein sequence ID" value="MFD2661840.1"/>
    <property type="molecule type" value="Genomic_DNA"/>
</dbReference>
<dbReference type="RefSeq" id="WP_379275268.1">
    <property type="nucleotide sequence ID" value="NZ_JBHUGT010000023.1"/>
</dbReference>
<keyword evidence="4" id="KW-1185">Reference proteome</keyword>
<sequence length="154" mass="16909">MNRIDPRAVQARRTEGWISSLTGAAVVAALGWLTVRYGWPVWIAGLAFAIAVVNAVLELAVLPGALYRSWRYAVTEKEIDLHHGYWVRKRTLIPMSRIQHVNSKQGPIQKGYGLATVTLATAAGSHHIPALSEAEAERVRRLISDWAGCADGEI</sequence>
<reference evidence="4" key="1">
    <citation type="journal article" date="2019" name="Int. J. Syst. Evol. Microbiol.">
        <title>The Global Catalogue of Microorganisms (GCM) 10K type strain sequencing project: providing services to taxonomists for standard genome sequencing and annotation.</title>
        <authorList>
            <consortium name="The Broad Institute Genomics Platform"/>
            <consortium name="The Broad Institute Genome Sequencing Center for Infectious Disease"/>
            <person name="Wu L."/>
            <person name="Ma J."/>
        </authorList>
    </citation>
    <scope>NUCLEOTIDE SEQUENCE [LARGE SCALE GENOMIC DNA]</scope>
    <source>
        <strain evidence="4">TISTR 1827</strain>
    </source>
</reference>
<name>A0ABW5R0B5_9BACL</name>
<feature type="transmembrane region" description="Helical" evidence="1">
    <location>
        <begin position="16"/>
        <end position="35"/>
    </location>
</feature>
<protein>
    <submittedName>
        <fullName evidence="3">PH domain-containing protein</fullName>
    </submittedName>
</protein>
<keyword evidence="1" id="KW-0812">Transmembrane</keyword>
<comment type="caution">
    <text evidence="3">The sequence shown here is derived from an EMBL/GenBank/DDBJ whole genome shotgun (WGS) entry which is preliminary data.</text>
</comment>
<dbReference type="PANTHER" id="PTHR34473">
    <property type="entry name" value="UPF0699 TRANSMEMBRANE PROTEIN YDBS"/>
    <property type="match status" value="1"/>
</dbReference>
<evidence type="ECO:0000256" key="1">
    <source>
        <dbReference type="SAM" id="Phobius"/>
    </source>
</evidence>
<dbReference type="InterPro" id="IPR005182">
    <property type="entry name" value="YdbS-like_PH"/>
</dbReference>
<proteinExistence type="predicted"/>
<keyword evidence="1" id="KW-0472">Membrane</keyword>
<evidence type="ECO:0000313" key="4">
    <source>
        <dbReference type="Proteomes" id="UP001597493"/>
    </source>
</evidence>
<dbReference type="Pfam" id="PF03703">
    <property type="entry name" value="bPH_2"/>
    <property type="match status" value="1"/>
</dbReference>
<feature type="transmembrane region" description="Helical" evidence="1">
    <location>
        <begin position="41"/>
        <end position="62"/>
    </location>
</feature>